<accession>A0A1B6GYT4</accession>
<dbReference type="EMBL" id="GECZ01002173">
    <property type="protein sequence ID" value="JAS67596.1"/>
    <property type="molecule type" value="Transcribed_RNA"/>
</dbReference>
<evidence type="ECO:0000313" key="1">
    <source>
        <dbReference type="EMBL" id="JAS67596.1"/>
    </source>
</evidence>
<dbReference type="AlphaFoldDB" id="A0A1B6GYT4"/>
<reference evidence="1" key="1">
    <citation type="submission" date="2015-11" db="EMBL/GenBank/DDBJ databases">
        <title>De novo transcriptome assembly of four potential Pierce s Disease insect vectors from Arizona vineyards.</title>
        <authorList>
            <person name="Tassone E.E."/>
        </authorList>
    </citation>
    <scope>NUCLEOTIDE SEQUENCE</scope>
</reference>
<sequence length="117" mass="14029">IFSRLTLPLYTPRVDTIQQLVEQDYYFTAPRYNKYNRKLLKNWVFNAENPWSVLFEKKFTYLKPDEMEIRSRIDKKLCFPATICGDLIVVNPDIINAVDLRNFRLMKEYLLGTHVFC</sequence>
<protein>
    <submittedName>
        <fullName evidence="1">Uncharacterized protein</fullName>
    </submittedName>
</protein>
<feature type="non-terminal residue" evidence="1">
    <location>
        <position position="1"/>
    </location>
</feature>
<proteinExistence type="predicted"/>
<feature type="non-terminal residue" evidence="1">
    <location>
        <position position="117"/>
    </location>
</feature>
<organism evidence="1">
    <name type="scientific">Cuerna arida</name>
    <dbReference type="NCBI Taxonomy" id="1464854"/>
    <lineage>
        <taxon>Eukaryota</taxon>
        <taxon>Metazoa</taxon>
        <taxon>Ecdysozoa</taxon>
        <taxon>Arthropoda</taxon>
        <taxon>Hexapoda</taxon>
        <taxon>Insecta</taxon>
        <taxon>Pterygota</taxon>
        <taxon>Neoptera</taxon>
        <taxon>Paraneoptera</taxon>
        <taxon>Hemiptera</taxon>
        <taxon>Auchenorrhyncha</taxon>
        <taxon>Membracoidea</taxon>
        <taxon>Cicadellidae</taxon>
        <taxon>Cicadellinae</taxon>
        <taxon>Proconiini</taxon>
        <taxon>Cuerna</taxon>
    </lineage>
</organism>
<name>A0A1B6GYT4_9HEMI</name>
<gene>
    <name evidence="1" type="ORF">g.1665</name>
</gene>